<evidence type="ECO:0000256" key="1">
    <source>
        <dbReference type="SAM" id="MobiDB-lite"/>
    </source>
</evidence>
<feature type="region of interest" description="Disordered" evidence="1">
    <location>
        <begin position="51"/>
        <end position="70"/>
    </location>
</feature>
<organism evidence="2">
    <name type="scientific">uncultured Thermomicrobiales bacterium</name>
    <dbReference type="NCBI Taxonomy" id="1645740"/>
    <lineage>
        <taxon>Bacteria</taxon>
        <taxon>Pseudomonadati</taxon>
        <taxon>Thermomicrobiota</taxon>
        <taxon>Thermomicrobia</taxon>
        <taxon>Thermomicrobiales</taxon>
        <taxon>environmental samples</taxon>
    </lineage>
</organism>
<dbReference type="AlphaFoldDB" id="A0A6J4U904"/>
<dbReference type="EMBL" id="CADCWI010000020">
    <property type="protein sequence ID" value="CAA9543855.1"/>
    <property type="molecule type" value="Genomic_DNA"/>
</dbReference>
<proteinExistence type="predicted"/>
<gene>
    <name evidence="2" type="ORF">AVDCRST_MAG43-399</name>
</gene>
<evidence type="ECO:0000313" key="2">
    <source>
        <dbReference type="EMBL" id="CAA9543855.1"/>
    </source>
</evidence>
<protein>
    <submittedName>
        <fullName evidence="2">Uncharacterized protein</fullName>
    </submittedName>
</protein>
<accession>A0A6J4U904</accession>
<name>A0A6J4U904_9BACT</name>
<sequence length="70" mass="7420">MSIEHDYAVVQLWGAALCAACTGHIEHLSPESRADMFLVCHVRAPPSGLTGSHSLADLADEGETPDEFGV</sequence>
<reference evidence="2" key="1">
    <citation type="submission" date="2020-02" db="EMBL/GenBank/DDBJ databases">
        <authorList>
            <person name="Meier V. D."/>
        </authorList>
    </citation>
    <scope>NUCLEOTIDE SEQUENCE</scope>
    <source>
        <strain evidence="2">AVDCRST_MAG43</strain>
    </source>
</reference>
<feature type="compositionally biased region" description="Acidic residues" evidence="1">
    <location>
        <begin position="58"/>
        <end position="70"/>
    </location>
</feature>